<dbReference type="AlphaFoldDB" id="D9SDD4"/>
<dbReference type="PROSITE" id="PS00211">
    <property type="entry name" value="ABC_TRANSPORTER_1"/>
    <property type="match status" value="1"/>
</dbReference>
<proteinExistence type="inferred from homology"/>
<comment type="subcellular location">
    <subcellularLocation>
        <location evidence="1">Cell membrane</location>
    </subcellularLocation>
</comment>
<keyword evidence="3" id="KW-0813">Transport</keyword>
<dbReference type="Gene3D" id="3.40.50.300">
    <property type="entry name" value="P-loop containing nucleotide triphosphate hydrolases"/>
    <property type="match status" value="1"/>
</dbReference>
<dbReference type="RefSeq" id="WP_013294635.1">
    <property type="nucleotide sequence ID" value="NC_014394.1"/>
</dbReference>
<gene>
    <name evidence="11" type="ordered locus">Galf_2737</name>
</gene>
<sequence length="304" mass="34004">MNRVIVAENLVKQYAGQRVVDGISLDIVRGECFGLLGPNGAGKTTTLRLLLGLIAPDSGHIELLNHPIPGDAREARLRVGVVPQMDNLDPDFTVTENLMVYGRYFGMTDAQIKARLPELLEFANLTHKADAKVPTLSGGMKRRLTLARALVNDPDVIFLDEPTTGLDPQARHLIWQRLRELTARGKTLVLTTHFMDEAERLCHRLAVMDNGRIISQGSPRDLIAENIEPEVVEVFGEQAADWAISHAAHHTQRFEVSGESVFCYVNDAQPLLLELQQHAELRYVHRPANLEDVFLKLTGREMRE</sequence>
<dbReference type="GO" id="GO:0005886">
    <property type="term" value="C:plasma membrane"/>
    <property type="evidence" value="ECO:0007669"/>
    <property type="project" value="UniProtKB-SubCell"/>
</dbReference>
<dbReference type="GO" id="GO:0005524">
    <property type="term" value="F:ATP binding"/>
    <property type="evidence" value="ECO:0007669"/>
    <property type="project" value="UniProtKB-KW"/>
</dbReference>
<dbReference type="HOGENOM" id="CLU_000604_1_2_4"/>
<evidence type="ECO:0000256" key="8">
    <source>
        <dbReference type="ARBA" id="ARBA00022967"/>
    </source>
</evidence>
<dbReference type="SMART" id="SM00382">
    <property type="entry name" value="AAA"/>
    <property type="match status" value="1"/>
</dbReference>
<evidence type="ECO:0000313" key="12">
    <source>
        <dbReference type="Proteomes" id="UP000001235"/>
    </source>
</evidence>
<dbReference type="Proteomes" id="UP000001235">
    <property type="component" value="Chromosome"/>
</dbReference>
<evidence type="ECO:0000256" key="1">
    <source>
        <dbReference type="ARBA" id="ARBA00004236"/>
    </source>
</evidence>
<comment type="similarity">
    <text evidence="2">Belongs to the ABC transporter superfamily.</text>
</comment>
<evidence type="ECO:0000256" key="5">
    <source>
        <dbReference type="ARBA" id="ARBA00022475"/>
    </source>
</evidence>
<evidence type="ECO:0000256" key="9">
    <source>
        <dbReference type="ARBA" id="ARBA00023136"/>
    </source>
</evidence>
<dbReference type="eggNOG" id="COG1131">
    <property type="taxonomic scope" value="Bacteria"/>
</dbReference>
<dbReference type="InterPro" id="IPR027417">
    <property type="entry name" value="P-loop_NTPase"/>
</dbReference>
<dbReference type="FunFam" id="3.40.50.300:FF:000589">
    <property type="entry name" value="ABC transporter, ATP-binding subunit"/>
    <property type="match status" value="1"/>
</dbReference>
<dbReference type="Pfam" id="PF00005">
    <property type="entry name" value="ABC_tran"/>
    <property type="match status" value="1"/>
</dbReference>
<dbReference type="PANTHER" id="PTHR42711">
    <property type="entry name" value="ABC TRANSPORTER ATP-BINDING PROTEIN"/>
    <property type="match status" value="1"/>
</dbReference>
<dbReference type="KEGG" id="gca:Galf_2737"/>
<keyword evidence="6" id="KW-0547">Nucleotide-binding</keyword>
<dbReference type="STRING" id="395494.Galf_2737"/>
<organism evidence="11 12">
    <name type="scientific">Gallionella capsiferriformans (strain ES-2)</name>
    <name type="common">Gallionella ferruginea capsiferriformans (strain ES-2)</name>
    <dbReference type="NCBI Taxonomy" id="395494"/>
    <lineage>
        <taxon>Bacteria</taxon>
        <taxon>Pseudomonadati</taxon>
        <taxon>Pseudomonadota</taxon>
        <taxon>Betaproteobacteria</taxon>
        <taxon>Nitrosomonadales</taxon>
        <taxon>Gallionellaceae</taxon>
        <taxon>Gallionella</taxon>
    </lineage>
</organism>
<evidence type="ECO:0000256" key="6">
    <source>
        <dbReference type="ARBA" id="ARBA00022741"/>
    </source>
</evidence>
<keyword evidence="9" id="KW-0472">Membrane</keyword>
<dbReference type="InterPro" id="IPR003593">
    <property type="entry name" value="AAA+_ATPase"/>
</dbReference>
<protein>
    <submittedName>
        <fullName evidence="11">ABC transporter related</fullName>
    </submittedName>
</protein>
<name>D9SDD4_GALCS</name>
<dbReference type="InterPro" id="IPR017871">
    <property type="entry name" value="ABC_transporter-like_CS"/>
</dbReference>
<keyword evidence="5" id="KW-1003">Cell membrane</keyword>
<dbReference type="SUPFAM" id="SSF52540">
    <property type="entry name" value="P-loop containing nucleoside triphosphate hydrolases"/>
    <property type="match status" value="1"/>
</dbReference>
<evidence type="ECO:0000256" key="3">
    <source>
        <dbReference type="ARBA" id="ARBA00022448"/>
    </source>
</evidence>
<accession>D9SDD4</accession>
<dbReference type="PROSITE" id="PS50893">
    <property type="entry name" value="ABC_TRANSPORTER_2"/>
    <property type="match status" value="1"/>
</dbReference>
<evidence type="ECO:0000259" key="10">
    <source>
        <dbReference type="PROSITE" id="PS50893"/>
    </source>
</evidence>
<keyword evidence="12" id="KW-1185">Reference proteome</keyword>
<dbReference type="InterPro" id="IPR003439">
    <property type="entry name" value="ABC_transporter-like_ATP-bd"/>
</dbReference>
<feature type="domain" description="ABC transporter" evidence="10">
    <location>
        <begin position="5"/>
        <end position="235"/>
    </location>
</feature>
<evidence type="ECO:0000256" key="7">
    <source>
        <dbReference type="ARBA" id="ARBA00022840"/>
    </source>
</evidence>
<dbReference type="GO" id="GO:0016887">
    <property type="term" value="F:ATP hydrolysis activity"/>
    <property type="evidence" value="ECO:0007669"/>
    <property type="project" value="InterPro"/>
</dbReference>
<evidence type="ECO:0000256" key="4">
    <source>
        <dbReference type="ARBA" id="ARBA00022458"/>
    </source>
</evidence>
<dbReference type="InterPro" id="IPR050763">
    <property type="entry name" value="ABC_transporter_ATP-binding"/>
</dbReference>
<keyword evidence="4" id="KW-0536">Nodulation</keyword>
<dbReference type="OrthoDB" id="9804819at2"/>
<reference evidence="11 12" key="1">
    <citation type="submission" date="2010-08" db="EMBL/GenBank/DDBJ databases">
        <title>Complete sequence of Gallionella capsiferriformans ES-2.</title>
        <authorList>
            <consortium name="US DOE Joint Genome Institute"/>
            <person name="Lucas S."/>
            <person name="Copeland A."/>
            <person name="Lapidus A."/>
            <person name="Cheng J.-F."/>
            <person name="Bruce D."/>
            <person name="Goodwin L."/>
            <person name="Pitluck S."/>
            <person name="Chertkov O."/>
            <person name="Davenport K.W."/>
            <person name="Detter J.C."/>
            <person name="Han C."/>
            <person name="Tapia R."/>
            <person name="Land M."/>
            <person name="Hauser L."/>
            <person name="Chang Y.-J."/>
            <person name="Jeffries C."/>
            <person name="Kyrpides N."/>
            <person name="Ivanova N."/>
            <person name="Mikhailova N."/>
            <person name="Shelobolina E.S."/>
            <person name="Picardal F."/>
            <person name="Roden E."/>
            <person name="Emerson D."/>
            <person name="Woyke T."/>
        </authorList>
    </citation>
    <scope>NUCLEOTIDE SEQUENCE [LARGE SCALE GENOMIC DNA]</scope>
    <source>
        <strain evidence="11 12">ES-2</strain>
    </source>
</reference>
<keyword evidence="8" id="KW-1278">Translocase</keyword>
<evidence type="ECO:0000256" key="2">
    <source>
        <dbReference type="ARBA" id="ARBA00005417"/>
    </source>
</evidence>
<dbReference type="PANTHER" id="PTHR42711:SF5">
    <property type="entry name" value="ABC TRANSPORTER ATP-BINDING PROTEIN NATA"/>
    <property type="match status" value="1"/>
</dbReference>
<dbReference type="EMBL" id="CP002159">
    <property type="protein sequence ID" value="ADL56732.1"/>
    <property type="molecule type" value="Genomic_DNA"/>
</dbReference>
<evidence type="ECO:0000313" key="11">
    <source>
        <dbReference type="EMBL" id="ADL56732.1"/>
    </source>
</evidence>
<keyword evidence="7" id="KW-0067">ATP-binding</keyword>